<dbReference type="Pfam" id="PF04715">
    <property type="entry name" value="Anth_synt_I_N"/>
    <property type="match status" value="1"/>
</dbReference>
<evidence type="ECO:0000259" key="11">
    <source>
        <dbReference type="Pfam" id="PF00425"/>
    </source>
</evidence>
<dbReference type="InterPro" id="IPR006221">
    <property type="entry name" value="TrpG/PapA_dom"/>
</dbReference>
<dbReference type="PRINTS" id="PR00099">
    <property type="entry name" value="CPSGATASE"/>
</dbReference>
<feature type="domain" description="Glutamine amidotransferase" evidence="10">
    <location>
        <begin position="10"/>
        <end position="208"/>
    </location>
</feature>
<keyword evidence="6" id="KW-0289">Folate biosynthesis</keyword>
<name>A0A6A6UIC2_9PEZI</name>
<evidence type="ECO:0000256" key="4">
    <source>
        <dbReference type="ARBA" id="ARBA00013139"/>
    </source>
</evidence>
<evidence type="ECO:0000256" key="6">
    <source>
        <dbReference type="ARBA" id="ARBA00022909"/>
    </source>
</evidence>
<dbReference type="InterPro" id="IPR017926">
    <property type="entry name" value="GATASE"/>
</dbReference>
<dbReference type="UniPathway" id="UPA00077">
    <property type="reaction ID" value="UER00149"/>
</dbReference>
<dbReference type="AlphaFoldDB" id="A0A6A6UIC2"/>
<dbReference type="GO" id="GO:0005737">
    <property type="term" value="C:cytoplasm"/>
    <property type="evidence" value="ECO:0007669"/>
    <property type="project" value="TreeGrafter"/>
</dbReference>
<keyword evidence="7" id="KW-0315">Glutamine amidotransferase</keyword>
<protein>
    <recommendedName>
        <fullName evidence="4">aminodeoxychorismate synthase</fullName>
        <ecNumber evidence="4">2.6.1.85</ecNumber>
    </recommendedName>
    <alternativeName>
        <fullName evidence="8">Para-aminobenzoate synthase</fullName>
    </alternativeName>
    <alternativeName>
        <fullName evidence="9">p-aminobenzoic acid synthase</fullName>
    </alternativeName>
</protein>
<dbReference type="CDD" id="cd01743">
    <property type="entry name" value="GATase1_Anthranilate_Synthase"/>
    <property type="match status" value="1"/>
</dbReference>
<dbReference type="EC" id="2.6.1.85" evidence="4"/>
<dbReference type="InterPro" id="IPR029062">
    <property type="entry name" value="Class_I_gatase-like"/>
</dbReference>
<evidence type="ECO:0000256" key="3">
    <source>
        <dbReference type="ARBA" id="ARBA00005970"/>
    </source>
</evidence>
<evidence type="ECO:0000313" key="14">
    <source>
        <dbReference type="Proteomes" id="UP000799302"/>
    </source>
</evidence>
<dbReference type="Pfam" id="PF00425">
    <property type="entry name" value="Chorismate_bind"/>
    <property type="match status" value="1"/>
</dbReference>
<dbReference type="SUPFAM" id="SSF52317">
    <property type="entry name" value="Class I glutamine amidotransferase-like"/>
    <property type="match status" value="1"/>
</dbReference>
<evidence type="ECO:0000313" key="13">
    <source>
        <dbReference type="EMBL" id="KAF2672045.1"/>
    </source>
</evidence>
<dbReference type="PANTHER" id="PTHR11236:SF18">
    <property type="entry name" value="AMINODEOXYCHORISMATE SYNTHASE"/>
    <property type="match status" value="1"/>
</dbReference>
<evidence type="ECO:0000256" key="8">
    <source>
        <dbReference type="ARBA" id="ARBA00031329"/>
    </source>
</evidence>
<feature type="domain" description="Anthranilate synthase component I N-terminal" evidence="12">
    <location>
        <begin position="287"/>
        <end position="446"/>
    </location>
</feature>
<evidence type="ECO:0000259" key="12">
    <source>
        <dbReference type="Pfam" id="PF04715"/>
    </source>
</evidence>
<dbReference type="GO" id="GO:0000162">
    <property type="term" value="P:L-tryptophan biosynthetic process"/>
    <property type="evidence" value="ECO:0007669"/>
    <property type="project" value="TreeGrafter"/>
</dbReference>
<dbReference type="InterPro" id="IPR005801">
    <property type="entry name" value="ADC_synthase"/>
</dbReference>
<dbReference type="Gene3D" id="3.40.50.880">
    <property type="match status" value="1"/>
</dbReference>
<dbReference type="InterPro" id="IPR019999">
    <property type="entry name" value="Anth_synth_I-like"/>
</dbReference>
<dbReference type="InterPro" id="IPR006805">
    <property type="entry name" value="Anth_synth_I_N"/>
</dbReference>
<evidence type="ECO:0000256" key="1">
    <source>
        <dbReference type="ARBA" id="ARBA00001000"/>
    </source>
</evidence>
<comment type="catalytic activity">
    <reaction evidence="1">
        <text>chorismate + L-glutamine = 4-amino-4-deoxychorismate + L-glutamate</text>
        <dbReference type="Rhea" id="RHEA:11672"/>
        <dbReference type="ChEBI" id="CHEBI:29748"/>
        <dbReference type="ChEBI" id="CHEBI:29985"/>
        <dbReference type="ChEBI" id="CHEBI:58359"/>
        <dbReference type="ChEBI" id="CHEBI:58406"/>
        <dbReference type="EC" id="2.6.1.85"/>
    </reaction>
</comment>
<comment type="similarity">
    <text evidence="3">In the C-terminal section; belongs to the anthranilate synthase component I family.</text>
</comment>
<dbReference type="Proteomes" id="UP000799302">
    <property type="component" value="Unassembled WGS sequence"/>
</dbReference>
<dbReference type="GO" id="GO:0008153">
    <property type="term" value="P:4-aminobenzoate biosynthetic process"/>
    <property type="evidence" value="ECO:0007669"/>
    <property type="project" value="TreeGrafter"/>
</dbReference>
<dbReference type="PRINTS" id="PR00097">
    <property type="entry name" value="ANTSNTHASEII"/>
</dbReference>
<dbReference type="InterPro" id="IPR015890">
    <property type="entry name" value="Chorismate_C"/>
</dbReference>
<reference evidence="13" key="1">
    <citation type="journal article" date="2020" name="Stud. Mycol.">
        <title>101 Dothideomycetes genomes: a test case for predicting lifestyles and emergence of pathogens.</title>
        <authorList>
            <person name="Haridas S."/>
            <person name="Albert R."/>
            <person name="Binder M."/>
            <person name="Bloem J."/>
            <person name="Labutti K."/>
            <person name="Salamov A."/>
            <person name="Andreopoulos B."/>
            <person name="Baker S."/>
            <person name="Barry K."/>
            <person name="Bills G."/>
            <person name="Bluhm B."/>
            <person name="Cannon C."/>
            <person name="Castanera R."/>
            <person name="Culley D."/>
            <person name="Daum C."/>
            <person name="Ezra D."/>
            <person name="Gonzalez J."/>
            <person name="Henrissat B."/>
            <person name="Kuo A."/>
            <person name="Liang C."/>
            <person name="Lipzen A."/>
            <person name="Lutzoni F."/>
            <person name="Magnuson J."/>
            <person name="Mondo S."/>
            <person name="Nolan M."/>
            <person name="Ohm R."/>
            <person name="Pangilinan J."/>
            <person name="Park H.-J."/>
            <person name="Ramirez L."/>
            <person name="Alfaro M."/>
            <person name="Sun H."/>
            <person name="Tritt A."/>
            <person name="Yoshinaga Y."/>
            <person name="Zwiers L.-H."/>
            <person name="Turgeon B."/>
            <person name="Goodwin S."/>
            <person name="Spatafora J."/>
            <person name="Crous P."/>
            <person name="Grigoriev I."/>
        </authorList>
    </citation>
    <scope>NUCLEOTIDE SEQUENCE</scope>
    <source>
        <strain evidence="13">CBS 115976</strain>
    </source>
</reference>
<keyword evidence="14" id="KW-1185">Reference proteome</keyword>
<dbReference type="SUPFAM" id="SSF56322">
    <property type="entry name" value="ADC synthase"/>
    <property type="match status" value="1"/>
</dbReference>
<dbReference type="Gene3D" id="3.60.120.10">
    <property type="entry name" value="Anthranilate synthase"/>
    <property type="match status" value="1"/>
</dbReference>
<gene>
    <name evidence="13" type="ORF">BT63DRAFT_468064</name>
</gene>
<proteinExistence type="inferred from homology"/>
<keyword evidence="5" id="KW-0808">Transferase</keyword>
<dbReference type="GO" id="GO:0046656">
    <property type="term" value="P:folic acid biosynthetic process"/>
    <property type="evidence" value="ECO:0007669"/>
    <property type="project" value="UniProtKB-KW"/>
</dbReference>
<evidence type="ECO:0000256" key="2">
    <source>
        <dbReference type="ARBA" id="ARBA00005009"/>
    </source>
</evidence>
<accession>A0A6A6UIC2</accession>
<dbReference type="PRINTS" id="PR00096">
    <property type="entry name" value="GATASE"/>
</dbReference>
<feature type="domain" description="Chorismate-utilising enzyme C-terminal" evidence="11">
    <location>
        <begin position="509"/>
        <end position="782"/>
    </location>
</feature>
<evidence type="ECO:0000256" key="5">
    <source>
        <dbReference type="ARBA" id="ARBA00022679"/>
    </source>
</evidence>
<dbReference type="OrthoDB" id="64220at2759"/>
<dbReference type="Pfam" id="PF00117">
    <property type="entry name" value="GATase"/>
    <property type="match status" value="1"/>
</dbReference>
<organism evidence="13 14">
    <name type="scientific">Microthyrium microscopicum</name>
    <dbReference type="NCBI Taxonomy" id="703497"/>
    <lineage>
        <taxon>Eukaryota</taxon>
        <taxon>Fungi</taxon>
        <taxon>Dikarya</taxon>
        <taxon>Ascomycota</taxon>
        <taxon>Pezizomycotina</taxon>
        <taxon>Dothideomycetes</taxon>
        <taxon>Dothideomycetes incertae sedis</taxon>
        <taxon>Microthyriales</taxon>
        <taxon>Microthyriaceae</taxon>
        <taxon>Microthyrium</taxon>
    </lineage>
</organism>
<dbReference type="PANTHER" id="PTHR11236">
    <property type="entry name" value="AMINOBENZOATE/ANTHRANILATE SYNTHASE"/>
    <property type="match status" value="1"/>
</dbReference>
<dbReference type="GO" id="GO:0046820">
    <property type="term" value="F:4-amino-4-deoxychorismate synthase activity"/>
    <property type="evidence" value="ECO:0007669"/>
    <property type="project" value="UniProtKB-EC"/>
</dbReference>
<dbReference type="EMBL" id="MU004232">
    <property type="protein sequence ID" value="KAF2672045.1"/>
    <property type="molecule type" value="Genomic_DNA"/>
</dbReference>
<sequence>MDIIRKRILYIDAYDSFANNIIALLKTSLDIDVEVISHDEYTSREDEFHQYLGYFDAVVAGPGPGDPNCAEDVGSIRYLWRLQGEDILPVLGICLGFQDMCQAFGAKVVRLDMPRHGVVSEVQPANMDIFQGFPKFTVTNYHSLHIKMDNPCSAADLDPWSIRQSCPQVRPLAWDFKDSRNGPVLLAARHTEKPFWGVQYHPESICTDDVGNRIISSWWKSAMQWLNQNPRRVNRKPVPRSWNQRKLDEYQHMSSRLAASHIDQLKAVEALKSTKTVQGQILQLPELTAIELYQALNLSDDEAIILRSGKQADGKLFNEELGRFSIVGIVDQDALHIQFSVHSQQVNIFSRKTRDVVRQAAHNVDVFAYLEEFMAHIHSNQGASESPFWGGLAGFISYEAGLRTINTHPDCTMESSTRGRFVRPDVNLVLVQRSVVIDHFTDTVYVQSIRPEDDEWIQHTIHQLRHHLDLASRTAIQMATRMPNTNSITNKPNHSSPLPQTITPDWISYTTKILACESAIRTGSSYELCLTSTTPIHTPSTHTTPLSSGLTLFKSLSHTNSAPFSAFLRIHTPNDAITIASSSPERFLSWSRPTTKPSTCQFRPIKGTVRKGPGISRADAETILNSSKERAENLMITDLIRHDLHGVAGPGNVRVSKLMQIEEYATVYQLVSVIEGALPQDSGQTGIDVLASSLPPGSMTGAPKRRSCEILSMLEDGPRGIYSGVLGYLDVGGGGDFSVVIRTACRWDGDSTEEGDVWTVGAGGAITVQSEAEDEYAEMLGKLNSTLGAFGLKAEKGDREDWTKEQREKYGRLVKMEREMNERFPGRRK</sequence>
<evidence type="ECO:0000256" key="7">
    <source>
        <dbReference type="ARBA" id="ARBA00022962"/>
    </source>
</evidence>
<evidence type="ECO:0000256" key="9">
    <source>
        <dbReference type="ARBA" id="ARBA00031904"/>
    </source>
</evidence>
<dbReference type="InterPro" id="IPR010117">
    <property type="entry name" value="PabB_fungal"/>
</dbReference>
<evidence type="ECO:0000259" key="10">
    <source>
        <dbReference type="Pfam" id="PF00117"/>
    </source>
</evidence>
<comment type="pathway">
    <text evidence="2">Cofactor biosynthesis; tetrahydrofolate biosynthesis; 4-aminobenzoate from chorismate: step 1/2.</text>
</comment>
<dbReference type="NCBIfam" id="TIGR01823">
    <property type="entry name" value="PabB-fungal"/>
    <property type="match status" value="1"/>
</dbReference>
<dbReference type="PROSITE" id="PS51273">
    <property type="entry name" value="GATASE_TYPE_1"/>
    <property type="match status" value="1"/>
</dbReference>
<dbReference type="GO" id="GO:0046654">
    <property type="term" value="P:tetrahydrofolate biosynthetic process"/>
    <property type="evidence" value="ECO:0007669"/>
    <property type="project" value="UniProtKB-UniPathway"/>
</dbReference>